<dbReference type="InterPro" id="IPR051410">
    <property type="entry name" value="Ferric/Cupric_Reductase"/>
</dbReference>
<comment type="caution">
    <text evidence="15">The sequence shown here is derived from an EMBL/GenBank/DDBJ whole genome shotgun (WGS) entry which is preliminary data.</text>
</comment>
<dbReference type="PROSITE" id="PS51384">
    <property type="entry name" value="FAD_FR"/>
    <property type="match status" value="1"/>
</dbReference>
<organism evidence="15 16">
    <name type="scientific">Amylocarpus encephaloides</name>
    <dbReference type="NCBI Taxonomy" id="45428"/>
    <lineage>
        <taxon>Eukaryota</taxon>
        <taxon>Fungi</taxon>
        <taxon>Dikarya</taxon>
        <taxon>Ascomycota</taxon>
        <taxon>Pezizomycotina</taxon>
        <taxon>Leotiomycetes</taxon>
        <taxon>Helotiales</taxon>
        <taxon>Helotiales incertae sedis</taxon>
        <taxon>Amylocarpus</taxon>
    </lineage>
</organism>
<dbReference type="GO" id="GO:0006879">
    <property type="term" value="P:intracellular iron ion homeostasis"/>
    <property type="evidence" value="ECO:0007669"/>
    <property type="project" value="TreeGrafter"/>
</dbReference>
<gene>
    <name evidence="15" type="ORF">BJ875DRAFT_508528</name>
</gene>
<sequence>MSVLEGVKAGVKRSFSTITAFKTTSRSSSKDTIQIYTIAVGGTLCIFAFVNLLPLLIPLVTRVSNFVSKHFRYSYILHRHRILGPWTRAGVVIQLAYLVINLFYVFVVLSWDGLKAANFSDAGRRAGTLVEVNMIPLLAGPHFAFLADLLRLLLKTIRGVHRSAGWMTAALVFLHSMAVAFDGPLLIDVSQNLFTVIGASLLCLLLVLLLPLFRKLSYELFLRSHQALALASIYVVWRHVPSDKSSPRACIYTTMGIFAVTYLLQTGAVIPLTMDAGQYINLWIPSVSFWSFLQTHPFTVISWDAKDQARLDLLIEPRRGLTRELLYHTKEGYTINPLVIFSGPHGASLLMGEYESVLMVASGFGIAAFVAHLKKLIYGYNTRAVRTHRVHLLWQIKNEVQEVLNSALKEDKLDDGCILSISVYVKSKNSPKTLFGERASMYPGPAPLLEIFLAELSGNNIKVHAAEVGAEGQKALEQSESTSISGSEVIRDELRAVVRKYIRMRVKFVELDYQPK</sequence>
<evidence type="ECO:0000256" key="1">
    <source>
        <dbReference type="ARBA" id="ARBA00004651"/>
    </source>
</evidence>
<dbReference type="GO" id="GO:0006826">
    <property type="term" value="P:iron ion transport"/>
    <property type="evidence" value="ECO:0007669"/>
    <property type="project" value="TreeGrafter"/>
</dbReference>
<dbReference type="InterPro" id="IPR039261">
    <property type="entry name" value="FNR_nucleotide-bd"/>
</dbReference>
<reference evidence="15" key="1">
    <citation type="journal article" date="2021" name="IMA Fungus">
        <title>Genomic characterization of three marine fungi, including Emericellopsis atlantica sp. nov. with signatures of a generalist lifestyle and marine biomass degradation.</title>
        <authorList>
            <person name="Hagestad O.C."/>
            <person name="Hou L."/>
            <person name="Andersen J.H."/>
            <person name="Hansen E.H."/>
            <person name="Altermark B."/>
            <person name="Li C."/>
            <person name="Kuhnert E."/>
            <person name="Cox R.J."/>
            <person name="Crous P.W."/>
            <person name="Spatafora J.W."/>
            <person name="Lail K."/>
            <person name="Amirebrahimi M."/>
            <person name="Lipzen A."/>
            <person name="Pangilinan J."/>
            <person name="Andreopoulos W."/>
            <person name="Hayes R.D."/>
            <person name="Ng V."/>
            <person name="Grigoriev I.V."/>
            <person name="Jackson S.A."/>
            <person name="Sutton T.D.S."/>
            <person name="Dobson A.D.W."/>
            <person name="Rama T."/>
        </authorList>
    </citation>
    <scope>NUCLEOTIDE SEQUENCE</scope>
    <source>
        <strain evidence="15">TRa018bII</strain>
    </source>
</reference>
<evidence type="ECO:0000256" key="11">
    <source>
        <dbReference type="ARBA" id="ARBA00023136"/>
    </source>
</evidence>
<evidence type="ECO:0000256" key="2">
    <source>
        <dbReference type="ARBA" id="ARBA00006278"/>
    </source>
</evidence>
<comment type="catalytic activity">
    <reaction evidence="12">
        <text>2 a Fe(II)-siderophore + NADP(+) + H(+) = 2 a Fe(III)-siderophore + NADPH</text>
        <dbReference type="Rhea" id="RHEA:28795"/>
        <dbReference type="Rhea" id="RHEA-COMP:11342"/>
        <dbReference type="Rhea" id="RHEA-COMP:11344"/>
        <dbReference type="ChEBI" id="CHEBI:15378"/>
        <dbReference type="ChEBI" id="CHEBI:29033"/>
        <dbReference type="ChEBI" id="CHEBI:29034"/>
        <dbReference type="ChEBI" id="CHEBI:57783"/>
        <dbReference type="ChEBI" id="CHEBI:58349"/>
        <dbReference type="EC" id="1.16.1.9"/>
    </reaction>
</comment>
<feature type="transmembrane region" description="Helical" evidence="13">
    <location>
        <begin position="282"/>
        <end position="303"/>
    </location>
</feature>
<evidence type="ECO:0000256" key="6">
    <source>
        <dbReference type="ARBA" id="ARBA00022692"/>
    </source>
</evidence>
<proteinExistence type="inferred from homology"/>
<dbReference type="Gene3D" id="3.40.50.80">
    <property type="entry name" value="Nucleotide-binding domain of ferredoxin-NADP reductase (FNR) module"/>
    <property type="match status" value="1"/>
</dbReference>
<dbReference type="PANTHER" id="PTHR32361:SF26">
    <property type="entry name" value="FAD-BINDING 8 DOMAIN-CONTAINING PROTEIN-RELATED"/>
    <property type="match status" value="1"/>
</dbReference>
<comment type="similarity">
    <text evidence="2">Belongs to the ferric reductase (FRE) family.</text>
</comment>
<feature type="transmembrane region" description="Helical" evidence="13">
    <location>
        <begin position="356"/>
        <end position="373"/>
    </location>
</feature>
<dbReference type="AlphaFoldDB" id="A0A9P7Y853"/>
<keyword evidence="10" id="KW-0406">Ion transport</keyword>
<dbReference type="SUPFAM" id="SSF63380">
    <property type="entry name" value="Riboflavin synthase domain-like"/>
    <property type="match status" value="1"/>
</dbReference>
<comment type="subcellular location">
    <subcellularLocation>
        <location evidence="1">Cell membrane</location>
        <topology evidence="1">Multi-pass membrane protein</topology>
    </subcellularLocation>
</comment>
<dbReference type="InterPro" id="IPR013130">
    <property type="entry name" value="Fe3_Rdtase_TM_dom"/>
</dbReference>
<keyword evidence="11 13" id="KW-0472">Membrane</keyword>
<keyword evidence="7" id="KW-0249">Electron transport</keyword>
<keyword evidence="6 13" id="KW-0812">Transmembrane</keyword>
<dbReference type="SUPFAM" id="SSF52343">
    <property type="entry name" value="Ferredoxin reductase-like, C-terminal NADP-linked domain"/>
    <property type="match status" value="1"/>
</dbReference>
<dbReference type="GO" id="GO:0015677">
    <property type="term" value="P:copper ion import"/>
    <property type="evidence" value="ECO:0007669"/>
    <property type="project" value="TreeGrafter"/>
</dbReference>
<evidence type="ECO:0000256" key="5">
    <source>
        <dbReference type="ARBA" id="ARBA00022475"/>
    </source>
</evidence>
<dbReference type="InterPro" id="IPR013121">
    <property type="entry name" value="Fe_red_NAD-bd_6"/>
</dbReference>
<feature type="transmembrane region" description="Helical" evidence="13">
    <location>
        <begin position="134"/>
        <end position="154"/>
    </location>
</feature>
<dbReference type="GO" id="GO:0005886">
    <property type="term" value="C:plasma membrane"/>
    <property type="evidence" value="ECO:0007669"/>
    <property type="project" value="UniProtKB-SubCell"/>
</dbReference>
<evidence type="ECO:0000259" key="14">
    <source>
        <dbReference type="PROSITE" id="PS51384"/>
    </source>
</evidence>
<dbReference type="InterPro" id="IPR013112">
    <property type="entry name" value="FAD-bd_8"/>
</dbReference>
<evidence type="ECO:0000256" key="4">
    <source>
        <dbReference type="ARBA" id="ARBA00022448"/>
    </source>
</evidence>
<evidence type="ECO:0000256" key="7">
    <source>
        <dbReference type="ARBA" id="ARBA00022982"/>
    </source>
</evidence>
<evidence type="ECO:0000256" key="8">
    <source>
        <dbReference type="ARBA" id="ARBA00022989"/>
    </source>
</evidence>
<feature type="transmembrane region" description="Helical" evidence="13">
    <location>
        <begin position="89"/>
        <end position="114"/>
    </location>
</feature>
<dbReference type="PANTHER" id="PTHR32361">
    <property type="entry name" value="FERRIC/CUPRIC REDUCTASE TRANSMEMBRANE COMPONENT"/>
    <property type="match status" value="1"/>
</dbReference>
<name>A0A9P7Y853_9HELO</name>
<evidence type="ECO:0000256" key="9">
    <source>
        <dbReference type="ARBA" id="ARBA00023002"/>
    </source>
</evidence>
<feature type="transmembrane region" description="Helical" evidence="13">
    <location>
        <begin position="35"/>
        <end position="60"/>
    </location>
</feature>
<dbReference type="InterPro" id="IPR017927">
    <property type="entry name" value="FAD-bd_FR_type"/>
</dbReference>
<keyword evidence="8 13" id="KW-1133">Transmembrane helix</keyword>
<feature type="transmembrane region" description="Helical" evidence="13">
    <location>
        <begin position="193"/>
        <end position="213"/>
    </location>
</feature>
<accession>A0A9P7Y853</accession>
<keyword evidence="5" id="KW-1003">Cell membrane</keyword>
<evidence type="ECO:0000313" key="15">
    <source>
        <dbReference type="EMBL" id="KAG9228392.1"/>
    </source>
</evidence>
<dbReference type="OrthoDB" id="4494341at2759"/>
<dbReference type="Pfam" id="PF08030">
    <property type="entry name" value="NAD_binding_6"/>
    <property type="match status" value="1"/>
</dbReference>
<keyword evidence="4" id="KW-0813">Transport</keyword>
<evidence type="ECO:0000256" key="3">
    <source>
        <dbReference type="ARBA" id="ARBA00012668"/>
    </source>
</evidence>
<evidence type="ECO:0000313" key="16">
    <source>
        <dbReference type="Proteomes" id="UP000824998"/>
    </source>
</evidence>
<feature type="transmembrane region" description="Helical" evidence="13">
    <location>
        <begin position="166"/>
        <end position="187"/>
    </location>
</feature>
<dbReference type="InterPro" id="IPR017938">
    <property type="entry name" value="Riboflavin_synthase-like_b-brl"/>
</dbReference>
<protein>
    <recommendedName>
        <fullName evidence="3">ferric-chelate reductase (NADPH)</fullName>
        <ecNumber evidence="3">1.16.1.9</ecNumber>
    </recommendedName>
</protein>
<dbReference type="Pfam" id="PF01794">
    <property type="entry name" value="Ferric_reduct"/>
    <property type="match status" value="1"/>
</dbReference>
<evidence type="ECO:0000256" key="12">
    <source>
        <dbReference type="ARBA" id="ARBA00048483"/>
    </source>
</evidence>
<keyword evidence="9" id="KW-0560">Oxidoreductase</keyword>
<evidence type="ECO:0000256" key="13">
    <source>
        <dbReference type="SAM" id="Phobius"/>
    </source>
</evidence>
<dbReference type="Pfam" id="PF08022">
    <property type="entry name" value="FAD_binding_8"/>
    <property type="match status" value="1"/>
</dbReference>
<dbReference type="GO" id="GO:0052851">
    <property type="term" value="F:ferric-chelate reductase (NADPH) activity"/>
    <property type="evidence" value="ECO:0007669"/>
    <property type="project" value="UniProtKB-EC"/>
</dbReference>
<keyword evidence="16" id="KW-1185">Reference proteome</keyword>
<dbReference type="EMBL" id="MU251952">
    <property type="protein sequence ID" value="KAG9228392.1"/>
    <property type="molecule type" value="Genomic_DNA"/>
</dbReference>
<feature type="domain" description="FAD-binding FR-type" evidence="14">
    <location>
        <begin position="215"/>
        <end position="351"/>
    </location>
</feature>
<dbReference type="EC" id="1.16.1.9" evidence="3"/>
<feature type="transmembrane region" description="Helical" evidence="13">
    <location>
        <begin position="220"/>
        <end position="237"/>
    </location>
</feature>
<feature type="transmembrane region" description="Helical" evidence="13">
    <location>
        <begin position="249"/>
        <end position="270"/>
    </location>
</feature>
<dbReference type="Proteomes" id="UP000824998">
    <property type="component" value="Unassembled WGS sequence"/>
</dbReference>
<evidence type="ECO:0000256" key="10">
    <source>
        <dbReference type="ARBA" id="ARBA00023065"/>
    </source>
</evidence>
<dbReference type="CDD" id="cd06186">
    <property type="entry name" value="NOX_Duox_like_FAD_NADP"/>
    <property type="match status" value="1"/>
</dbReference>